<evidence type="ECO:0000313" key="2">
    <source>
        <dbReference type="Proteomes" id="UP000373269"/>
    </source>
</evidence>
<dbReference type="CDD" id="cd20226">
    <property type="entry name" value="PFM_Cry51Aa-like"/>
    <property type="match status" value="1"/>
</dbReference>
<protein>
    <submittedName>
        <fullName evidence="1">Uncharacterized protein</fullName>
    </submittedName>
</protein>
<evidence type="ECO:0000313" key="1">
    <source>
        <dbReference type="EMBL" id="QGG51043.1"/>
    </source>
</evidence>
<sequence>MTIIDIEQKAYEELKWYATRVLNAQPNSFTNPSLYSYNINNADAVPDTVNFKTNPKILLTSVQVLSNDTSIQQSQTLKFSQKCTETTTTSTTTGYRIGTSIKSTTKGKIKVGFLMAGEIEQTVEVSLTGEYNHSTTQTTTSTHERLWEYTQPVLVPARSKVIATFYIMGGPVTVPMTLSANIAGTGVSPKGSPYSLSKIYFKKQNSSADSSLSARASVLYNPSWPGYSPVFTGVGENYSLNVEGASISSNTVSLYSYVEFKEYPLSTDTADLVAVPMREYYSTPILRDGTPALMSTDSFNPYSRFASVDHNAHSISNEE</sequence>
<name>A0ABX6DBT1_9BACI</name>
<dbReference type="InterPro" id="IPR011218">
    <property type="entry name" value="Insecticidal_delta_endotoxin"/>
</dbReference>
<gene>
    <name evidence="1" type="ORF">GDS87_08765</name>
</gene>
<reference evidence="1 2" key="1">
    <citation type="submission" date="2019-11" db="EMBL/GenBank/DDBJ databases">
        <title>Whole Genome Sequencing and Comparative Genomic Analyses of Lysinibacillus pakistanensis LZH-9, a Halotolerant Strain with Excellent COD Removal Capability.</title>
        <authorList>
            <person name="Zhou H."/>
        </authorList>
    </citation>
    <scope>NUCLEOTIDE SEQUENCE [LARGE SCALE GENOMIC DNA]</scope>
    <source>
        <strain evidence="1 2">LZH-9</strain>
    </source>
</reference>
<proteinExistence type="predicted"/>
<accession>A0ABX6DBT1</accession>
<dbReference type="SUPFAM" id="SSF56973">
    <property type="entry name" value="Aerolisin/ETX pore-forming domain"/>
    <property type="match status" value="1"/>
</dbReference>
<dbReference type="EMBL" id="CP045835">
    <property type="protein sequence ID" value="QGG51043.1"/>
    <property type="molecule type" value="Genomic_DNA"/>
</dbReference>
<organism evidence="1 2">
    <name type="scientific">Lysinibacillus pakistanensis</name>
    <dbReference type="NCBI Taxonomy" id="759811"/>
    <lineage>
        <taxon>Bacteria</taxon>
        <taxon>Bacillati</taxon>
        <taxon>Bacillota</taxon>
        <taxon>Bacilli</taxon>
        <taxon>Bacillales</taxon>
        <taxon>Bacillaceae</taxon>
        <taxon>Lysinibacillus</taxon>
    </lineage>
</organism>
<dbReference type="RefSeq" id="WP_054770413.1">
    <property type="nucleotide sequence ID" value="NZ_CP045835.1"/>
</dbReference>
<keyword evidence="2" id="KW-1185">Reference proteome</keyword>
<dbReference type="Proteomes" id="UP000373269">
    <property type="component" value="Chromosome"/>
</dbReference>
<dbReference type="InterPro" id="IPR004991">
    <property type="entry name" value="Aerolysin-like"/>
</dbReference>
<dbReference type="Gene3D" id="2.170.15.10">
    <property type="entry name" value="Proaerolysin, chain A, domain 3"/>
    <property type="match status" value="1"/>
</dbReference>
<dbReference type="Pfam" id="PF03318">
    <property type="entry name" value="ETX_MTX2"/>
    <property type="match status" value="1"/>
</dbReference>
<dbReference type="PIRSF" id="PIRSF026584">
    <property type="entry name" value="Delta_tox"/>
    <property type="match status" value="1"/>
</dbReference>